<reference evidence="1" key="1">
    <citation type="journal article" date="2023" name="G3 (Bethesda)">
        <title>A reference genome for the long-term kleptoplast-retaining sea slug Elysia crispata morphotype clarki.</title>
        <authorList>
            <person name="Eastman K.E."/>
            <person name="Pendleton A.L."/>
            <person name="Shaikh M.A."/>
            <person name="Suttiyut T."/>
            <person name="Ogas R."/>
            <person name="Tomko P."/>
            <person name="Gavelis G."/>
            <person name="Widhalm J.R."/>
            <person name="Wisecaver J.H."/>
        </authorList>
    </citation>
    <scope>NUCLEOTIDE SEQUENCE</scope>
    <source>
        <strain evidence="1">ECLA1</strain>
    </source>
</reference>
<sequence>MPDKRDAITVALLVTNDFGWLVVRKRATFVADRFNFDCQSIASGYLPLQPFIAQALMAPEVLQQFVDLRQLHNSLLHIIRLLDVLPLKKGQLFLASS</sequence>
<accession>A0AAE0ZW05</accession>
<proteinExistence type="predicted"/>
<dbReference type="Proteomes" id="UP001283361">
    <property type="component" value="Unassembled WGS sequence"/>
</dbReference>
<comment type="caution">
    <text evidence="1">The sequence shown here is derived from an EMBL/GenBank/DDBJ whole genome shotgun (WGS) entry which is preliminary data.</text>
</comment>
<organism evidence="1 2">
    <name type="scientific">Elysia crispata</name>
    <name type="common">lettuce slug</name>
    <dbReference type="NCBI Taxonomy" id="231223"/>
    <lineage>
        <taxon>Eukaryota</taxon>
        <taxon>Metazoa</taxon>
        <taxon>Spiralia</taxon>
        <taxon>Lophotrochozoa</taxon>
        <taxon>Mollusca</taxon>
        <taxon>Gastropoda</taxon>
        <taxon>Heterobranchia</taxon>
        <taxon>Euthyneura</taxon>
        <taxon>Panpulmonata</taxon>
        <taxon>Sacoglossa</taxon>
        <taxon>Placobranchoidea</taxon>
        <taxon>Plakobranchidae</taxon>
        <taxon>Elysia</taxon>
    </lineage>
</organism>
<gene>
    <name evidence="1" type="ORF">RRG08_035283</name>
</gene>
<dbReference type="AlphaFoldDB" id="A0AAE0ZW05"/>
<keyword evidence="2" id="KW-1185">Reference proteome</keyword>
<evidence type="ECO:0000313" key="1">
    <source>
        <dbReference type="EMBL" id="KAK3776708.1"/>
    </source>
</evidence>
<dbReference type="EMBL" id="JAWDGP010003187">
    <property type="protein sequence ID" value="KAK3776708.1"/>
    <property type="molecule type" value="Genomic_DNA"/>
</dbReference>
<evidence type="ECO:0000313" key="2">
    <source>
        <dbReference type="Proteomes" id="UP001283361"/>
    </source>
</evidence>
<name>A0AAE0ZW05_9GAST</name>
<protein>
    <submittedName>
        <fullName evidence="1">Uncharacterized protein</fullName>
    </submittedName>
</protein>